<dbReference type="CDD" id="cd06578">
    <property type="entry name" value="HemD"/>
    <property type="match status" value="1"/>
</dbReference>
<dbReference type="OrthoDB" id="9787650at2"/>
<dbReference type="EC" id="4.2.1.75" evidence="2"/>
<dbReference type="EMBL" id="UWPJ01000012">
    <property type="protein sequence ID" value="VCU69266.1"/>
    <property type="molecule type" value="Genomic_DNA"/>
</dbReference>
<accession>A0A3P4B129</accession>
<dbReference type="RefSeq" id="WP_124078615.1">
    <property type="nucleotide sequence ID" value="NZ_UWPJ01000012.1"/>
</dbReference>
<dbReference type="SUPFAM" id="SSF69618">
    <property type="entry name" value="HemD-like"/>
    <property type="match status" value="1"/>
</dbReference>
<evidence type="ECO:0000259" key="1">
    <source>
        <dbReference type="Pfam" id="PF02602"/>
    </source>
</evidence>
<proteinExistence type="predicted"/>
<keyword evidence="2" id="KW-0456">Lyase</keyword>
<evidence type="ECO:0000313" key="2">
    <source>
        <dbReference type="EMBL" id="VCU69266.1"/>
    </source>
</evidence>
<dbReference type="InterPro" id="IPR003754">
    <property type="entry name" value="4pyrrol_synth_uPrphyn_synth"/>
</dbReference>
<dbReference type="InterPro" id="IPR036108">
    <property type="entry name" value="4pyrrol_syn_uPrphyn_synt_sf"/>
</dbReference>
<gene>
    <name evidence="2" type="primary">hemD</name>
    <name evidence="2" type="ORF">PIGHUM_01327</name>
</gene>
<evidence type="ECO:0000313" key="3">
    <source>
        <dbReference type="Proteomes" id="UP000277294"/>
    </source>
</evidence>
<dbReference type="Gene3D" id="3.40.50.10090">
    <property type="match status" value="2"/>
</dbReference>
<dbReference type="GO" id="GO:0033014">
    <property type="term" value="P:tetrapyrrole biosynthetic process"/>
    <property type="evidence" value="ECO:0007669"/>
    <property type="project" value="InterPro"/>
</dbReference>
<protein>
    <submittedName>
        <fullName evidence="2">Uroporphyrinogen-III synthase</fullName>
        <ecNumber evidence="2">4.2.1.75</ecNumber>
    </submittedName>
</protein>
<keyword evidence="3" id="KW-1185">Reference proteome</keyword>
<organism evidence="2 3">
    <name type="scientific">Pigmentiphaga humi</name>
    <dbReference type="NCBI Taxonomy" id="2478468"/>
    <lineage>
        <taxon>Bacteria</taxon>
        <taxon>Pseudomonadati</taxon>
        <taxon>Pseudomonadota</taxon>
        <taxon>Betaproteobacteria</taxon>
        <taxon>Burkholderiales</taxon>
        <taxon>Alcaligenaceae</taxon>
        <taxon>Pigmentiphaga</taxon>
    </lineage>
</organism>
<sequence length="274" mass="28980">MSAEPVPIAVLTRPAGQNAGLAQALAGRGWRALELPALRLTPVAGVPPDPAAYGLAVFVSGNAVRMFLDQCRAAWGGQWTWPEQVAAAVVGPASAAALRAHPAFGNRPRIVQPAPNSPHFDSESLWDVLAASPMPASALIVRGGSGAQGKGRDWLAGRLRQAGVPLDLHRAYRREPQAWPADALEALRELARRGQGASWLLTSAEGVDAVAQQLARAGLLPWWADCRLVATHPRIARHLITVMEQALPGRVHPLLLQTCAPTDEAVLAAIESVS</sequence>
<feature type="domain" description="Tetrapyrrole biosynthesis uroporphyrinogen III synthase" evidence="1">
    <location>
        <begin position="21"/>
        <end position="239"/>
    </location>
</feature>
<dbReference type="Pfam" id="PF02602">
    <property type="entry name" value="HEM4"/>
    <property type="match status" value="1"/>
</dbReference>
<dbReference type="AlphaFoldDB" id="A0A3P4B129"/>
<name>A0A3P4B129_9BURK</name>
<dbReference type="Proteomes" id="UP000277294">
    <property type="component" value="Unassembled WGS sequence"/>
</dbReference>
<reference evidence="2 3" key="1">
    <citation type="submission" date="2018-10" db="EMBL/GenBank/DDBJ databases">
        <authorList>
            <person name="Criscuolo A."/>
        </authorList>
    </citation>
    <scope>NUCLEOTIDE SEQUENCE [LARGE SCALE GENOMIC DNA]</scope>
    <source>
        <strain evidence="2">DnA1</strain>
    </source>
</reference>
<dbReference type="GO" id="GO:0004852">
    <property type="term" value="F:uroporphyrinogen-III synthase activity"/>
    <property type="evidence" value="ECO:0007669"/>
    <property type="project" value="UniProtKB-EC"/>
</dbReference>